<keyword evidence="2" id="KW-0121">Carboxypeptidase</keyword>
<dbReference type="AlphaFoldDB" id="A0A4Q1RKR6"/>
<dbReference type="InterPro" id="IPR052179">
    <property type="entry name" value="DD-CPase-like"/>
</dbReference>
<accession>A0A4Q1RKR6</accession>
<proteinExistence type="predicted"/>
<dbReference type="GO" id="GO:0004180">
    <property type="term" value="F:carboxypeptidase activity"/>
    <property type="evidence" value="ECO:0007669"/>
    <property type="project" value="UniProtKB-KW"/>
</dbReference>
<dbReference type="OrthoDB" id="9792074at2"/>
<dbReference type="Gene3D" id="3.30.1380.10">
    <property type="match status" value="1"/>
</dbReference>
<feature type="domain" description="D-alanyl-D-alanine carboxypeptidase-like core" evidence="1">
    <location>
        <begin position="39"/>
        <end position="168"/>
    </location>
</feature>
<dbReference type="InterPro" id="IPR003709">
    <property type="entry name" value="VanY-like_core_dom"/>
</dbReference>
<organism evidence="2 3">
    <name type="scientific">Blautia faecicola</name>
    <dbReference type="NCBI Taxonomy" id="2509240"/>
    <lineage>
        <taxon>Bacteria</taxon>
        <taxon>Bacillati</taxon>
        <taxon>Bacillota</taxon>
        <taxon>Clostridia</taxon>
        <taxon>Lachnospirales</taxon>
        <taxon>Lachnospiraceae</taxon>
        <taxon>Blautia</taxon>
    </lineage>
</organism>
<dbReference type="RefSeq" id="WP_129258992.1">
    <property type="nucleotide sequence ID" value="NZ_SDKC01000001.1"/>
</dbReference>
<evidence type="ECO:0000313" key="2">
    <source>
        <dbReference type="EMBL" id="RXS76363.1"/>
    </source>
</evidence>
<dbReference type="SUPFAM" id="SSF55166">
    <property type="entry name" value="Hedgehog/DD-peptidase"/>
    <property type="match status" value="1"/>
</dbReference>
<dbReference type="Proteomes" id="UP000290106">
    <property type="component" value="Unassembled WGS sequence"/>
</dbReference>
<gene>
    <name evidence="2" type="ORF">ETP43_14920</name>
</gene>
<dbReference type="InterPro" id="IPR058193">
    <property type="entry name" value="VanY/YodJ_core_dom"/>
</dbReference>
<protein>
    <submittedName>
        <fullName evidence="2">D-alanyl-D-alanine carboxypeptidase family protein</fullName>
    </submittedName>
</protein>
<dbReference type="InterPro" id="IPR009045">
    <property type="entry name" value="Zn_M74/Hedgehog-like"/>
</dbReference>
<dbReference type="EMBL" id="SDKC01000001">
    <property type="protein sequence ID" value="RXS76363.1"/>
    <property type="molecule type" value="Genomic_DNA"/>
</dbReference>
<keyword evidence="2" id="KW-0645">Protease</keyword>
<dbReference type="PANTHER" id="PTHR34385:SF1">
    <property type="entry name" value="PEPTIDOGLYCAN L-ALANYL-D-GLUTAMATE ENDOPEPTIDASE CWLK"/>
    <property type="match status" value="1"/>
</dbReference>
<dbReference type="CDD" id="cd14852">
    <property type="entry name" value="LD-carboxypeptidase"/>
    <property type="match status" value="1"/>
</dbReference>
<dbReference type="GO" id="GO:0006508">
    <property type="term" value="P:proteolysis"/>
    <property type="evidence" value="ECO:0007669"/>
    <property type="project" value="InterPro"/>
</dbReference>
<name>A0A4Q1RKR6_9FIRM</name>
<reference evidence="2 3" key="1">
    <citation type="submission" date="2019-01" db="EMBL/GenBank/DDBJ databases">
        <title>Blautia sp. nov. KGMB01111 isolated human feces.</title>
        <authorList>
            <person name="Park J.-E."/>
            <person name="Kim J.-S."/>
            <person name="Park S.-H."/>
        </authorList>
    </citation>
    <scope>NUCLEOTIDE SEQUENCE [LARGE SCALE GENOMIC DNA]</scope>
    <source>
        <strain evidence="2 3">KGMB01111</strain>
    </source>
</reference>
<keyword evidence="3" id="KW-1185">Reference proteome</keyword>
<keyword evidence="2" id="KW-0378">Hydrolase</keyword>
<evidence type="ECO:0000259" key="1">
    <source>
        <dbReference type="Pfam" id="PF02557"/>
    </source>
</evidence>
<comment type="caution">
    <text evidence="2">The sequence shown here is derived from an EMBL/GenBank/DDBJ whole genome shotgun (WGS) entry which is preliminary data.</text>
</comment>
<sequence length="189" mass="21823">MDATILVNRIHRLPRNAIPQTLVEPEIIFDAPVGDRKRLLAVNAAKAVEELFARGKEEGIYLCGVSGYRSYERQEELYRKKLREQPQGSETPVQWVAPPGASEHQTGLALDVSCQAVDYKLDERFGETREGLWLKRYAPLFGFILRYSKGKEHITGYGWEPWHIRYVTRSLALYMTLTGLTLEEYYEQK</sequence>
<dbReference type="Pfam" id="PF02557">
    <property type="entry name" value="VanY"/>
    <property type="match status" value="1"/>
</dbReference>
<evidence type="ECO:0000313" key="3">
    <source>
        <dbReference type="Proteomes" id="UP000290106"/>
    </source>
</evidence>
<dbReference type="PANTHER" id="PTHR34385">
    <property type="entry name" value="D-ALANYL-D-ALANINE CARBOXYPEPTIDASE"/>
    <property type="match status" value="1"/>
</dbReference>